<dbReference type="Proteomes" id="UP000287300">
    <property type="component" value="Unassembled WGS sequence"/>
</dbReference>
<dbReference type="EMBL" id="BDES01000060">
    <property type="protein sequence ID" value="GCD53433.1"/>
    <property type="molecule type" value="Genomic_DNA"/>
</dbReference>
<dbReference type="GO" id="GO:0043190">
    <property type="term" value="C:ATP-binding cassette (ABC) transporter complex"/>
    <property type="evidence" value="ECO:0007669"/>
    <property type="project" value="InterPro"/>
</dbReference>
<evidence type="ECO:0000256" key="1">
    <source>
        <dbReference type="ARBA" id="ARBA00022448"/>
    </source>
</evidence>
<dbReference type="Pfam" id="PF00005">
    <property type="entry name" value="ABC_tran"/>
    <property type="match status" value="1"/>
</dbReference>
<dbReference type="GO" id="GO:0015847">
    <property type="term" value="P:putrescine transport"/>
    <property type="evidence" value="ECO:0007669"/>
    <property type="project" value="UniProtKB-ARBA"/>
</dbReference>
<dbReference type="GO" id="GO:0005524">
    <property type="term" value="F:ATP binding"/>
    <property type="evidence" value="ECO:0007669"/>
    <property type="project" value="UniProtKB-KW"/>
</dbReference>
<evidence type="ECO:0000313" key="5">
    <source>
        <dbReference type="EMBL" id="GCD53433.1"/>
    </source>
</evidence>
<sequence>MKDNPAMGVPAVSLSGLIKSYGQGKPVLKGIDLEIQPGEFFTMLGPSGSGKTTTLRLIGGFELPNAGQIKLSGQDVTGLPPYKRDVNTMFQDYALFPHMSLCDNVAYGMKMSGVPAAERAERARQALAMVHLDAVSDRRPSQLSGGQRQRVALARALVNKPALILLDEPLGALDLKLRREMHIELKRIQKQTGITFVYVTHDQEEALSMSDRIAVFSEGVIEQIGNPQELYERPASSFVARFLGSSSILEGEDGRAILLRPENVRVETQGYQKTPNEVIFPGVIEEISYLGPVTRCHVRAEGNGTSVIAMLPSRTARNLSENTAVVAVWTKDVAYPLPR</sequence>
<dbReference type="SUPFAM" id="SSF50331">
    <property type="entry name" value="MOP-like"/>
    <property type="match status" value="1"/>
</dbReference>
<evidence type="ECO:0000256" key="3">
    <source>
        <dbReference type="ARBA" id="ARBA00022840"/>
    </source>
</evidence>
<dbReference type="SUPFAM" id="SSF52540">
    <property type="entry name" value="P-loop containing nucleoside triphosphate hydrolases"/>
    <property type="match status" value="1"/>
</dbReference>
<reference evidence="5 6" key="1">
    <citation type="submission" date="2016-06" db="EMBL/GenBank/DDBJ databases">
        <title>Acetobacter pasteurianus NBRC 3188 whole genome sequencing project.</title>
        <authorList>
            <person name="Matsutani M."/>
            <person name="Shiwa Y."/>
            <person name="Okamoto-Kainuma A."/>
            <person name="Ishikawa M."/>
            <person name="Koizumi Y."/>
            <person name="Yoshikawa H."/>
            <person name="Yakushi T."/>
            <person name="Matsushita K."/>
        </authorList>
    </citation>
    <scope>NUCLEOTIDE SEQUENCE [LARGE SCALE GENOMIC DNA]</scope>
    <source>
        <strain evidence="5 6">NBRC 3188</strain>
    </source>
</reference>
<dbReference type="InterPro" id="IPR027417">
    <property type="entry name" value="P-loop_NTPase"/>
</dbReference>
<organism evidence="5 6">
    <name type="scientific">Acetobacter pasteurianus NBRC 3188</name>
    <dbReference type="NCBI Taxonomy" id="1226663"/>
    <lineage>
        <taxon>Bacteria</taxon>
        <taxon>Pseudomonadati</taxon>
        <taxon>Pseudomonadota</taxon>
        <taxon>Alphaproteobacteria</taxon>
        <taxon>Acetobacterales</taxon>
        <taxon>Acetobacteraceae</taxon>
        <taxon>Acetobacter</taxon>
    </lineage>
</organism>
<evidence type="ECO:0000256" key="2">
    <source>
        <dbReference type="ARBA" id="ARBA00022741"/>
    </source>
</evidence>
<keyword evidence="2" id="KW-0547">Nucleotide-binding</keyword>
<dbReference type="GO" id="GO:0022857">
    <property type="term" value="F:transmembrane transporter activity"/>
    <property type="evidence" value="ECO:0007669"/>
    <property type="project" value="InterPro"/>
</dbReference>
<dbReference type="InterPro" id="IPR017871">
    <property type="entry name" value="ABC_transporter-like_CS"/>
</dbReference>
<dbReference type="PANTHER" id="PTHR42781">
    <property type="entry name" value="SPERMIDINE/PUTRESCINE IMPORT ATP-BINDING PROTEIN POTA"/>
    <property type="match status" value="1"/>
</dbReference>
<accession>A0A401WVT0</accession>
<dbReference type="SMART" id="SM00382">
    <property type="entry name" value="AAA"/>
    <property type="match status" value="1"/>
</dbReference>
<dbReference type="PROSITE" id="PS50893">
    <property type="entry name" value="ABC_TRANSPORTER_2"/>
    <property type="match status" value="1"/>
</dbReference>
<proteinExistence type="predicted"/>
<protein>
    <submittedName>
        <fullName evidence="5">Spermidine/putrescine ABC transporter ATPase subunit</fullName>
    </submittedName>
</protein>
<feature type="domain" description="ABC transporter" evidence="4">
    <location>
        <begin position="12"/>
        <end position="243"/>
    </location>
</feature>
<evidence type="ECO:0000259" key="4">
    <source>
        <dbReference type="PROSITE" id="PS50893"/>
    </source>
</evidence>
<dbReference type="AlphaFoldDB" id="A0A401WVT0"/>
<keyword evidence="3" id="KW-0067">ATP-binding</keyword>
<dbReference type="Pfam" id="PF08402">
    <property type="entry name" value="TOBE_2"/>
    <property type="match status" value="1"/>
</dbReference>
<dbReference type="RefSeq" id="WP_124296015.1">
    <property type="nucleotide sequence ID" value="NZ_BDES01000060.1"/>
</dbReference>
<dbReference type="InterPro" id="IPR008995">
    <property type="entry name" value="Mo/tungstate-bd_C_term_dom"/>
</dbReference>
<dbReference type="InterPro" id="IPR003439">
    <property type="entry name" value="ABC_transporter-like_ATP-bd"/>
</dbReference>
<dbReference type="InterPro" id="IPR050093">
    <property type="entry name" value="ABC_SmlMolc_Importer"/>
</dbReference>
<evidence type="ECO:0000313" key="6">
    <source>
        <dbReference type="Proteomes" id="UP000287300"/>
    </source>
</evidence>
<dbReference type="FunFam" id="3.40.50.300:FF:000133">
    <property type="entry name" value="Spermidine/putrescine import ATP-binding protein PotA"/>
    <property type="match status" value="1"/>
</dbReference>
<dbReference type="InterPro" id="IPR013611">
    <property type="entry name" value="Transp-assoc_OB_typ2"/>
</dbReference>
<dbReference type="PANTHER" id="PTHR42781:SF4">
    <property type="entry name" value="SPERMIDINE_PUTRESCINE IMPORT ATP-BINDING PROTEIN POTA"/>
    <property type="match status" value="1"/>
</dbReference>
<dbReference type="InterPro" id="IPR003593">
    <property type="entry name" value="AAA+_ATPase"/>
</dbReference>
<comment type="caution">
    <text evidence="5">The sequence shown here is derived from an EMBL/GenBank/DDBJ whole genome shotgun (WGS) entry which is preliminary data.</text>
</comment>
<dbReference type="Gene3D" id="3.40.50.300">
    <property type="entry name" value="P-loop containing nucleotide triphosphate hydrolases"/>
    <property type="match status" value="1"/>
</dbReference>
<name>A0A401WVT0_ACEPA</name>
<gene>
    <name evidence="5" type="ORF">NBRC3188_2130</name>
</gene>
<dbReference type="GO" id="GO:0016887">
    <property type="term" value="F:ATP hydrolysis activity"/>
    <property type="evidence" value="ECO:0007669"/>
    <property type="project" value="InterPro"/>
</dbReference>
<dbReference type="PROSITE" id="PS00211">
    <property type="entry name" value="ABC_TRANSPORTER_1"/>
    <property type="match status" value="1"/>
</dbReference>
<keyword evidence="1" id="KW-0813">Transport</keyword>